<proteinExistence type="predicted"/>
<dbReference type="Pfam" id="PF00107">
    <property type="entry name" value="ADH_zinc_N"/>
    <property type="match status" value="1"/>
</dbReference>
<name>A0A7G5BSQ0_9BACL</name>
<dbReference type="CDD" id="cd08261">
    <property type="entry name" value="Zn_ADH7"/>
    <property type="match status" value="1"/>
</dbReference>
<dbReference type="PANTHER" id="PTHR43401">
    <property type="entry name" value="L-THREONINE 3-DEHYDROGENASE"/>
    <property type="match status" value="1"/>
</dbReference>
<keyword evidence="5" id="KW-1185">Reference proteome</keyword>
<dbReference type="RefSeq" id="WP_182301315.1">
    <property type="nucleotide sequence ID" value="NZ_CP041969.1"/>
</dbReference>
<feature type="domain" description="Alcohol dehydrogenase-like N-terminal" evidence="3">
    <location>
        <begin position="25"/>
        <end position="131"/>
    </location>
</feature>
<dbReference type="KEGG" id="cchl:FPL14_01260"/>
<dbReference type="InterPro" id="IPR013154">
    <property type="entry name" value="ADH-like_N"/>
</dbReference>
<dbReference type="Gene3D" id="3.40.50.720">
    <property type="entry name" value="NAD(P)-binding Rossmann-like Domain"/>
    <property type="match status" value="1"/>
</dbReference>
<dbReference type="SUPFAM" id="SSF51735">
    <property type="entry name" value="NAD(P)-binding Rossmann-fold domains"/>
    <property type="match status" value="1"/>
</dbReference>
<organism evidence="4 5">
    <name type="scientific">Cohnella cholangitidis</name>
    <dbReference type="NCBI Taxonomy" id="2598458"/>
    <lineage>
        <taxon>Bacteria</taxon>
        <taxon>Bacillati</taxon>
        <taxon>Bacillota</taxon>
        <taxon>Bacilli</taxon>
        <taxon>Bacillales</taxon>
        <taxon>Paenibacillaceae</taxon>
        <taxon>Cohnella</taxon>
    </lineage>
</organism>
<dbReference type="GO" id="GO:0016491">
    <property type="term" value="F:oxidoreductase activity"/>
    <property type="evidence" value="ECO:0007669"/>
    <property type="project" value="UniProtKB-KW"/>
</dbReference>
<evidence type="ECO:0000259" key="2">
    <source>
        <dbReference type="Pfam" id="PF00107"/>
    </source>
</evidence>
<dbReference type="InterPro" id="IPR013149">
    <property type="entry name" value="ADH-like_C"/>
</dbReference>
<dbReference type="Gene3D" id="3.90.180.10">
    <property type="entry name" value="Medium-chain alcohol dehydrogenases, catalytic domain"/>
    <property type="match status" value="1"/>
</dbReference>
<gene>
    <name evidence="4" type="ORF">FPL14_01260</name>
</gene>
<accession>A0A7G5BSQ0</accession>
<evidence type="ECO:0000256" key="1">
    <source>
        <dbReference type="ARBA" id="ARBA00023002"/>
    </source>
</evidence>
<dbReference type="InterPro" id="IPR036291">
    <property type="entry name" value="NAD(P)-bd_dom_sf"/>
</dbReference>
<keyword evidence="1" id="KW-0560">Oxidoreductase</keyword>
<dbReference type="EMBL" id="CP041969">
    <property type="protein sequence ID" value="QMV39984.1"/>
    <property type="molecule type" value="Genomic_DNA"/>
</dbReference>
<feature type="domain" description="Alcohol dehydrogenase-like C-terminal" evidence="2">
    <location>
        <begin position="171"/>
        <end position="297"/>
    </location>
</feature>
<sequence>MRGIVCEEIERFNLVEDLPEPNFVEGEAIVRIRRVGICGTDLHAFKGNQPFFTYPRVLGHELAGVIERIGDNEAGLAAGDQVSVIPYMHCGKCVACRNGKTNCCTSMRVLGVHIDGGMRERISVPVTHLIQTNGLTFDQTAVLEPLSIGAHAVRRSGLLKGETVLVIGGGPIGLGVMAFAKYAGARVIAMDINEERLAFCRAWANVDETVNALQNPQEKLAELTGGDFPTVVFDATGNARSMTDAFGLVAHGGRLVYVGLVKADIAFNDPEFHKRELTLMGSRNATKEDFANVYDAVKSGGIDVDSYITHRSSFEGMIGQFETWLKPESKVIKAMVEL</sequence>
<reference evidence="4 5" key="1">
    <citation type="submission" date="2019-07" db="EMBL/GenBank/DDBJ databases">
        <authorList>
            <person name="Kim J.K."/>
            <person name="Cheong H.-M."/>
            <person name="Choi Y."/>
            <person name="Hwang K.J."/>
            <person name="Lee S."/>
            <person name="Choi C."/>
        </authorList>
    </citation>
    <scope>NUCLEOTIDE SEQUENCE [LARGE SCALE GENOMIC DNA]</scope>
    <source>
        <strain evidence="4 5">KS 22</strain>
    </source>
</reference>
<protein>
    <submittedName>
        <fullName evidence="4">Zinc-binding alcohol dehydrogenase family protein</fullName>
    </submittedName>
</protein>
<evidence type="ECO:0000313" key="5">
    <source>
        <dbReference type="Proteomes" id="UP000515679"/>
    </source>
</evidence>
<evidence type="ECO:0000313" key="4">
    <source>
        <dbReference type="EMBL" id="QMV39984.1"/>
    </source>
</evidence>
<dbReference type="PANTHER" id="PTHR43401:SF3">
    <property type="entry name" value="L-GALACTONATE-5-DEHYDROGENASE"/>
    <property type="match status" value="1"/>
</dbReference>
<dbReference type="InterPro" id="IPR011032">
    <property type="entry name" value="GroES-like_sf"/>
</dbReference>
<dbReference type="AlphaFoldDB" id="A0A7G5BSQ0"/>
<dbReference type="Proteomes" id="UP000515679">
    <property type="component" value="Chromosome"/>
</dbReference>
<dbReference type="Pfam" id="PF08240">
    <property type="entry name" value="ADH_N"/>
    <property type="match status" value="1"/>
</dbReference>
<evidence type="ECO:0000259" key="3">
    <source>
        <dbReference type="Pfam" id="PF08240"/>
    </source>
</evidence>
<dbReference type="InterPro" id="IPR050129">
    <property type="entry name" value="Zn_alcohol_dh"/>
</dbReference>
<dbReference type="SUPFAM" id="SSF50129">
    <property type="entry name" value="GroES-like"/>
    <property type="match status" value="1"/>
</dbReference>